<name>A0ABY3MAW9_9FLAO</name>
<evidence type="ECO:0000256" key="2">
    <source>
        <dbReference type="ARBA" id="ARBA00022803"/>
    </source>
</evidence>
<feature type="transmembrane region" description="Helical" evidence="4">
    <location>
        <begin position="159"/>
        <end position="179"/>
    </location>
</feature>
<keyword evidence="1" id="KW-0677">Repeat</keyword>
<feature type="transmembrane region" description="Helical" evidence="4">
    <location>
        <begin position="130"/>
        <end position="150"/>
    </location>
</feature>
<proteinExistence type="predicted"/>
<keyword evidence="2 3" id="KW-0802">TPR repeat</keyword>
<dbReference type="InterPro" id="IPR013105">
    <property type="entry name" value="TPR_2"/>
</dbReference>
<dbReference type="InterPro" id="IPR003646">
    <property type="entry name" value="SH3-like_bac-type"/>
</dbReference>
<organism evidence="7 8">
    <name type="scientific">Bizionia gelidisalsuginis</name>
    <dbReference type="NCBI Taxonomy" id="291188"/>
    <lineage>
        <taxon>Bacteria</taxon>
        <taxon>Pseudomonadati</taxon>
        <taxon>Bacteroidota</taxon>
        <taxon>Flavobacteriia</taxon>
        <taxon>Flavobacteriales</taxon>
        <taxon>Flavobacteriaceae</taxon>
        <taxon>Bizionia</taxon>
    </lineage>
</organism>
<evidence type="ECO:0000313" key="8">
    <source>
        <dbReference type="Proteomes" id="UP000323621"/>
    </source>
</evidence>
<keyword evidence="5" id="KW-0732">Signal</keyword>
<evidence type="ECO:0000256" key="4">
    <source>
        <dbReference type="SAM" id="Phobius"/>
    </source>
</evidence>
<feature type="domain" description="SH3b" evidence="6">
    <location>
        <begin position="200"/>
        <end position="247"/>
    </location>
</feature>
<dbReference type="Gene3D" id="2.30.30.40">
    <property type="entry name" value="SH3 Domains"/>
    <property type="match status" value="1"/>
</dbReference>
<comment type="caution">
    <text evidence="7">The sequence shown here is derived from an EMBL/GenBank/DDBJ whole genome shotgun (WGS) entry which is preliminary data.</text>
</comment>
<evidence type="ECO:0000259" key="6">
    <source>
        <dbReference type="Pfam" id="PF08239"/>
    </source>
</evidence>
<evidence type="ECO:0000256" key="3">
    <source>
        <dbReference type="PROSITE-ProRule" id="PRU00339"/>
    </source>
</evidence>
<keyword evidence="8" id="KW-1185">Reference proteome</keyword>
<feature type="repeat" description="TPR" evidence="3">
    <location>
        <begin position="55"/>
        <end position="88"/>
    </location>
</feature>
<protein>
    <submittedName>
        <fullName evidence="7">Ion channel protein</fullName>
    </submittedName>
</protein>
<evidence type="ECO:0000256" key="1">
    <source>
        <dbReference type="ARBA" id="ARBA00022737"/>
    </source>
</evidence>
<dbReference type="RefSeq" id="WP_148380839.1">
    <property type="nucleotide sequence ID" value="NZ_VSKN01000007.1"/>
</dbReference>
<evidence type="ECO:0000313" key="7">
    <source>
        <dbReference type="EMBL" id="TYC13436.1"/>
    </source>
</evidence>
<dbReference type="InterPro" id="IPR011990">
    <property type="entry name" value="TPR-like_helical_dom_sf"/>
</dbReference>
<keyword evidence="4" id="KW-0472">Membrane</keyword>
<dbReference type="SUPFAM" id="SSF48452">
    <property type="entry name" value="TPR-like"/>
    <property type="match status" value="1"/>
</dbReference>
<keyword evidence="4" id="KW-0812">Transmembrane</keyword>
<keyword evidence="4" id="KW-1133">Transmembrane helix</keyword>
<feature type="signal peptide" evidence="5">
    <location>
        <begin position="1"/>
        <end position="18"/>
    </location>
</feature>
<dbReference type="Gene3D" id="1.25.40.10">
    <property type="entry name" value="Tetratricopeptide repeat domain"/>
    <property type="match status" value="1"/>
</dbReference>
<feature type="chain" id="PRO_5045385466" evidence="5">
    <location>
        <begin position="19"/>
        <end position="250"/>
    </location>
</feature>
<evidence type="ECO:0000256" key="5">
    <source>
        <dbReference type="SAM" id="SignalP"/>
    </source>
</evidence>
<dbReference type="InterPro" id="IPR019734">
    <property type="entry name" value="TPR_rpt"/>
</dbReference>
<dbReference type="Proteomes" id="UP000323621">
    <property type="component" value="Unassembled WGS sequence"/>
</dbReference>
<dbReference type="SMART" id="SM00028">
    <property type="entry name" value="TPR"/>
    <property type="match status" value="2"/>
</dbReference>
<feature type="repeat" description="TPR" evidence="3">
    <location>
        <begin position="20"/>
        <end position="53"/>
    </location>
</feature>
<dbReference type="EMBL" id="VSKN01000007">
    <property type="protein sequence ID" value="TYC13436.1"/>
    <property type="molecule type" value="Genomic_DNA"/>
</dbReference>
<dbReference type="Pfam" id="PF07719">
    <property type="entry name" value="TPR_2"/>
    <property type="match status" value="1"/>
</dbReference>
<sequence>MKDIFFIIILFVSSLALAQSSALFEQGNALYNDGKYAEALDKYTAVLETSNKHSAALYFNMANAHYKSNHIAPSIYYYEKAKQLAPNDTDIENNMAFAKNMTIDAIAVIPEVGLVKYVKNLTQKLSYNSWAKTAIGFVVLGVALFLVYYFSQSTVIKRFLFTGSLVSALLVFITLGLAVHNYNVAKEDNPAIVFAVSSSIKTEPNPRSEEAFTLHEGTKVQILDTLSDWNKIKLTDGKMGWIKKEDVKEF</sequence>
<gene>
    <name evidence="7" type="ORF">ES677_06815</name>
</gene>
<reference evidence="7 8" key="1">
    <citation type="submission" date="2019-08" db="EMBL/GenBank/DDBJ databases">
        <title>Genomes of Antarctic Bizionia species.</title>
        <authorList>
            <person name="Bowman J.P."/>
        </authorList>
    </citation>
    <scope>NUCLEOTIDE SEQUENCE [LARGE SCALE GENOMIC DNA]</scope>
    <source>
        <strain evidence="7 8">IC164</strain>
    </source>
</reference>
<dbReference type="PROSITE" id="PS50005">
    <property type="entry name" value="TPR"/>
    <property type="match status" value="2"/>
</dbReference>
<accession>A0ABY3MAW9</accession>
<dbReference type="Pfam" id="PF08239">
    <property type="entry name" value="SH3_3"/>
    <property type="match status" value="1"/>
</dbReference>